<reference evidence="4 5" key="1">
    <citation type="journal article" date="2009" name="Genome Biol.">
        <title>Community-wide analysis of microbial genome sequence signatures.</title>
        <authorList>
            <person name="Dick G.J."/>
            <person name="Andersson A.F."/>
            <person name="Baker B.J."/>
            <person name="Simmons S.L."/>
            <person name="Thomas B.C."/>
            <person name="Yelton A.P."/>
            <person name="Banfield J.F."/>
        </authorList>
    </citation>
    <scope>NUCLEOTIDE SEQUENCE [LARGE SCALE GENOMIC DNA]</scope>
    <source>
        <strain evidence="4">ARMAN-2</strain>
    </source>
</reference>
<dbReference type="PANTHER" id="PTHR48108">
    <property type="entry name" value="CBS DOMAIN-CONTAINING PROTEIN CBSX2, CHLOROPLASTIC"/>
    <property type="match status" value="1"/>
</dbReference>
<dbReference type="InterPro" id="IPR000644">
    <property type="entry name" value="CBS_dom"/>
</dbReference>
<sequence length="378" mass="42437">MSQKYNGIPDELVTKVPAFDIGERLANIIPAIQKYDAVLVSKDNKPYGIIDDKTLFSKRFRLKFDKNETIKKYARVVPKITDSTSIDDAMIYFYKTRVKGLPYVKDGKLRGMLKRETILKVMLSTGLAVGDKVSSIMTSPALAVDANANLAQAKAAMDKNKVSRLLVLENNKFMGIITKSDIINFTTKGNEKLPELKTKTYAPANVPISSIVNKNPVVISSNAEIPDAIRMLVENGVSSLVVLNRQVPVGIVTATDILERSISNRRVDQNSIIITGLDQYTYQYEDEIKEEVKNFVAKVNKLRGFGINYITLRVKRIKSDTYEIKARVSYGRSKMISIQASDYLLDKTLSKLLKNLRDEIIQKKEKSTSQTGNYAYVD</sequence>
<feature type="domain" description="CBS" evidence="3">
    <location>
        <begin position="137"/>
        <end position="193"/>
    </location>
</feature>
<organism evidence="4 5">
    <name type="scientific">Candidatus Micrarchaeum acidiphilum ARMAN-2</name>
    <dbReference type="NCBI Taxonomy" id="425595"/>
    <lineage>
        <taxon>Archaea</taxon>
        <taxon>Candidatus Micrarchaeota</taxon>
        <taxon>Candidatus Micrarchaeia</taxon>
        <taxon>Candidatus Micrarchaeales</taxon>
        <taxon>Candidatus Micrarchaeaceae</taxon>
        <taxon>Candidatus Micrarchaeum</taxon>
    </lineage>
</organism>
<dbReference type="SMART" id="SM00116">
    <property type="entry name" value="CBS"/>
    <property type="match status" value="3"/>
</dbReference>
<dbReference type="SUPFAM" id="SSF54631">
    <property type="entry name" value="CBS-domain pair"/>
    <property type="match status" value="2"/>
</dbReference>
<keyword evidence="1" id="KW-0677">Repeat</keyword>
<reference evidence="4 5" key="2">
    <citation type="journal article" date="2010" name="Proc. Natl. Acad. Sci. U.S.A.">
        <title>Enigmatic, ultrasmall, uncultivated Archaea.</title>
        <authorList>
            <person name="Baker B.J."/>
            <person name="Comolli L.R."/>
            <person name="Dick G.J."/>
            <person name="Hauser L.J."/>
            <person name="Hyatt D."/>
            <person name="Dill B.D."/>
            <person name="Land M.L."/>
            <person name="Verberkmoes N.C."/>
            <person name="Hettich R.L."/>
            <person name="Banfield J.F."/>
        </authorList>
    </citation>
    <scope>NUCLEOTIDE SEQUENCE [LARGE SCALE GENOMIC DNA]</scope>
    <source>
        <strain evidence="4">ARMAN-2</strain>
    </source>
</reference>
<name>C7DGM3_MICA2</name>
<proteinExistence type="predicted"/>
<evidence type="ECO:0000313" key="5">
    <source>
        <dbReference type="Proteomes" id="UP000332487"/>
    </source>
</evidence>
<dbReference type="PROSITE" id="PS51371">
    <property type="entry name" value="CBS"/>
    <property type="match status" value="3"/>
</dbReference>
<dbReference type="Gene3D" id="3.10.580.10">
    <property type="entry name" value="CBS-domain"/>
    <property type="match status" value="2"/>
</dbReference>
<dbReference type="AlphaFoldDB" id="C7DGM3"/>
<dbReference type="Proteomes" id="UP000332487">
    <property type="component" value="Unassembled WGS sequence"/>
</dbReference>
<dbReference type="Pfam" id="PF00571">
    <property type="entry name" value="CBS"/>
    <property type="match status" value="3"/>
</dbReference>
<protein>
    <submittedName>
        <fullName evidence="4">Signal transduction protein with CBS domains</fullName>
    </submittedName>
</protein>
<keyword evidence="2" id="KW-0129">CBS domain</keyword>
<feature type="domain" description="CBS" evidence="3">
    <location>
        <begin position="73"/>
        <end position="129"/>
    </location>
</feature>
<evidence type="ECO:0000256" key="2">
    <source>
        <dbReference type="PROSITE-ProRule" id="PRU00703"/>
    </source>
</evidence>
<accession>C7DGM3</accession>
<evidence type="ECO:0000256" key="1">
    <source>
        <dbReference type="ARBA" id="ARBA00022737"/>
    </source>
</evidence>
<gene>
    <name evidence="4" type="ORF">UNLARM2_0224</name>
</gene>
<dbReference type="EMBL" id="GG697238">
    <property type="protein sequence ID" value="EET90370.1"/>
    <property type="molecule type" value="Genomic_DNA"/>
</dbReference>
<dbReference type="PANTHER" id="PTHR48108:SF26">
    <property type="entry name" value="CBS DOMAIN-CONTAINING PROTEIN DDB_G0289609"/>
    <property type="match status" value="1"/>
</dbReference>
<dbReference type="InterPro" id="IPR046342">
    <property type="entry name" value="CBS_dom_sf"/>
</dbReference>
<keyword evidence="5" id="KW-1185">Reference proteome</keyword>
<dbReference type="CDD" id="cd02205">
    <property type="entry name" value="CBS_pair_SF"/>
    <property type="match status" value="1"/>
</dbReference>
<dbReference type="InterPro" id="IPR051462">
    <property type="entry name" value="CBS_domain-containing"/>
</dbReference>
<feature type="domain" description="CBS" evidence="3">
    <location>
        <begin position="212"/>
        <end position="267"/>
    </location>
</feature>
<evidence type="ECO:0000259" key="3">
    <source>
        <dbReference type="PROSITE" id="PS51371"/>
    </source>
</evidence>
<evidence type="ECO:0000313" key="4">
    <source>
        <dbReference type="EMBL" id="EET90370.1"/>
    </source>
</evidence>